<reference evidence="3" key="3">
    <citation type="submission" date="2017-01" db="EMBL/GenBank/DDBJ databases">
        <authorList>
            <person name="Mah S.A."/>
            <person name="Swanson W.J."/>
            <person name="Moy G.W."/>
            <person name="Vacquier V.D."/>
        </authorList>
    </citation>
    <scope>NUCLEOTIDE SEQUENCE [LARGE SCALE GENOMIC DNA]</scope>
    <source>
        <strain evidence="3">65</strain>
    </source>
</reference>
<gene>
    <name evidence="3" type="ORF">BON22_2667</name>
    <name evidence="2" type="ORF">CYFA0S_09e02531g</name>
</gene>
<sequence>MPRTRSQSGYHATRQIPNNTQQNARSGDASKQKKTKRHTIPDSKLTHPRTGFVISKPRFKYDPKVVEQESPSADRDKLLAKVEECASKITPTLQRLSPELVQQVDELRKFKIFKTFNVDMQTLRLLESEIYEMTDKDNELDQLLQMEDGQEQDEKFWQHYGLKLNDDIDQSFIKKEEIEELSLSN</sequence>
<accession>A0A061B3Y8</accession>
<dbReference type="EMBL" id="LK052894">
    <property type="protein sequence ID" value="CDR42389.1"/>
    <property type="molecule type" value="Genomic_DNA"/>
</dbReference>
<protein>
    <submittedName>
        <fullName evidence="2">CYFA0S09e02531g1_1</fullName>
    </submittedName>
</protein>
<organism evidence="2">
    <name type="scientific">Cyberlindnera fabianii</name>
    <name type="common">Yeast</name>
    <name type="synonym">Hansenula fabianii</name>
    <dbReference type="NCBI Taxonomy" id="36022"/>
    <lineage>
        <taxon>Eukaryota</taxon>
        <taxon>Fungi</taxon>
        <taxon>Dikarya</taxon>
        <taxon>Ascomycota</taxon>
        <taxon>Saccharomycotina</taxon>
        <taxon>Saccharomycetes</taxon>
        <taxon>Phaffomycetales</taxon>
        <taxon>Phaffomycetaceae</taxon>
        <taxon>Cyberlindnera</taxon>
    </lineage>
</organism>
<name>A0A061B3Y8_CYBFA</name>
<dbReference type="VEuPathDB" id="FungiDB:BON22_2667"/>
<keyword evidence="4" id="KW-1185">Reference proteome</keyword>
<proteinExistence type="predicted"/>
<evidence type="ECO:0000313" key="2">
    <source>
        <dbReference type="EMBL" id="CDR42389.1"/>
    </source>
</evidence>
<evidence type="ECO:0000313" key="3">
    <source>
        <dbReference type="EMBL" id="ONH67616.1"/>
    </source>
</evidence>
<reference evidence="4" key="2">
    <citation type="journal article" date="2017" name="Genome Announc.">
        <title>Genome sequences of Cyberlindnera fabianii 65, Pichia kudriavzevii 129, and Saccharomyces cerevisiae 131 isolated from fermented masau fruits in Zimbabwe.</title>
        <authorList>
            <person name="van Rijswijck I.M.H."/>
            <person name="Derks M.F.L."/>
            <person name="Abee T."/>
            <person name="de Ridder D."/>
            <person name="Smid E.J."/>
        </authorList>
    </citation>
    <scope>NUCLEOTIDE SEQUENCE [LARGE SCALE GENOMIC DNA]</scope>
    <source>
        <strain evidence="4">65</strain>
    </source>
</reference>
<dbReference type="AlphaFoldDB" id="A0A061B3Y8"/>
<reference evidence="2" key="1">
    <citation type="journal article" date="2014" name="Genome Announc.">
        <title>Genome sequence of the yeast Cyberlindnera fabianii (Hansenula fabianii).</title>
        <authorList>
            <person name="Freel K.C."/>
            <person name="Sarilar V."/>
            <person name="Neuveglise C."/>
            <person name="Devillers H."/>
            <person name="Friedrich A."/>
            <person name="Schacherer J."/>
        </authorList>
    </citation>
    <scope>NUCLEOTIDE SEQUENCE</scope>
    <source>
        <strain evidence="2">YJS4271</strain>
    </source>
</reference>
<dbReference type="EMBL" id="MPUK01000004">
    <property type="protein sequence ID" value="ONH67616.1"/>
    <property type="molecule type" value="Genomic_DNA"/>
</dbReference>
<feature type="region of interest" description="Disordered" evidence="1">
    <location>
        <begin position="1"/>
        <end position="53"/>
    </location>
</feature>
<dbReference type="Proteomes" id="UP000189513">
    <property type="component" value="Unassembled WGS sequence"/>
</dbReference>
<feature type="compositionally biased region" description="Polar residues" evidence="1">
    <location>
        <begin position="1"/>
        <end position="25"/>
    </location>
</feature>
<evidence type="ECO:0000313" key="4">
    <source>
        <dbReference type="Proteomes" id="UP000189513"/>
    </source>
</evidence>
<dbReference type="OMA" id="GGHYVER"/>
<evidence type="ECO:0000256" key="1">
    <source>
        <dbReference type="SAM" id="MobiDB-lite"/>
    </source>
</evidence>